<feature type="transmembrane region" description="Helical" evidence="8">
    <location>
        <begin position="99"/>
        <end position="119"/>
    </location>
</feature>
<feature type="transmembrane region" description="Helical" evidence="8">
    <location>
        <begin position="325"/>
        <end position="346"/>
    </location>
</feature>
<proteinExistence type="inferred from homology"/>
<comment type="subcellular location">
    <subcellularLocation>
        <location evidence="1">Cell membrane</location>
        <topology evidence="1">Multi-pass membrane protein</topology>
    </subcellularLocation>
</comment>
<protein>
    <submittedName>
        <fullName evidence="9">Iron ABC transporter permease</fullName>
    </submittedName>
</protein>
<organism evidence="9 10">
    <name type="scientific">candidate division MSBL1 archaeon SCGC-AAA382M17</name>
    <dbReference type="NCBI Taxonomy" id="1698284"/>
    <lineage>
        <taxon>Archaea</taxon>
        <taxon>Methanobacteriati</taxon>
        <taxon>Methanobacteriota</taxon>
        <taxon>candidate division MSBL1</taxon>
    </lineage>
</organism>
<comment type="similarity">
    <text evidence="2">Belongs to the binding-protein-dependent transport system permease family. FecCD subfamily.</text>
</comment>
<accession>A0ABR5TJZ3</accession>
<keyword evidence="10" id="KW-1185">Reference proteome</keyword>
<evidence type="ECO:0000256" key="7">
    <source>
        <dbReference type="ARBA" id="ARBA00023136"/>
    </source>
</evidence>
<evidence type="ECO:0000256" key="6">
    <source>
        <dbReference type="ARBA" id="ARBA00022989"/>
    </source>
</evidence>
<evidence type="ECO:0000313" key="9">
    <source>
        <dbReference type="EMBL" id="KXB08737.1"/>
    </source>
</evidence>
<dbReference type="InterPro" id="IPR037294">
    <property type="entry name" value="ABC_BtuC-like"/>
</dbReference>
<keyword evidence="3" id="KW-0813">Transport</keyword>
<dbReference type="Pfam" id="PF01032">
    <property type="entry name" value="FecCD"/>
    <property type="match status" value="1"/>
</dbReference>
<name>A0ABR5TJZ3_9EURY</name>
<dbReference type="EMBL" id="LHYI01000007">
    <property type="protein sequence ID" value="KXB08737.1"/>
    <property type="molecule type" value="Genomic_DNA"/>
</dbReference>
<dbReference type="SUPFAM" id="SSF81345">
    <property type="entry name" value="ABC transporter involved in vitamin B12 uptake, BtuC"/>
    <property type="match status" value="1"/>
</dbReference>
<dbReference type="Gene3D" id="1.10.3470.10">
    <property type="entry name" value="ABC transporter involved in vitamin B12 uptake, BtuC"/>
    <property type="match status" value="1"/>
</dbReference>
<feature type="transmembrane region" description="Helical" evidence="8">
    <location>
        <begin position="299"/>
        <end position="318"/>
    </location>
</feature>
<reference evidence="9 10" key="1">
    <citation type="journal article" date="2016" name="Sci. Rep.">
        <title>Metabolic traits of an uncultured archaeal lineage -MSBL1- from brine pools of the Red Sea.</title>
        <authorList>
            <person name="Mwirichia R."/>
            <person name="Alam I."/>
            <person name="Rashid M."/>
            <person name="Vinu M."/>
            <person name="Ba-Alawi W."/>
            <person name="Anthony Kamau A."/>
            <person name="Kamanda Ngugi D."/>
            <person name="Goker M."/>
            <person name="Klenk H.P."/>
            <person name="Bajic V."/>
            <person name="Stingl U."/>
        </authorList>
    </citation>
    <scope>NUCLEOTIDE SEQUENCE [LARGE SCALE GENOMIC DNA]</scope>
    <source>
        <strain evidence="9">SCGC-AAA382M17</strain>
    </source>
</reference>
<evidence type="ECO:0000256" key="3">
    <source>
        <dbReference type="ARBA" id="ARBA00022448"/>
    </source>
</evidence>
<evidence type="ECO:0000256" key="8">
    <source>
        <dbReference type="SAM" id="Phobius"/>
    </source>
</evidence>
<feature type="transmembrane region" description="Helical" evidence="8">
    <location>
        <begin position="167"/>
        <end position="189"/>
    </location>
</feature>
<evidence type="ECO:0000256" key="5">
    <source>
        <dbReference type="ARBA" id="ARBA00022692"/>
    </source>
</evidence>
<sequence>METIETSYRSYQGKKYGFLILISILLLAFAIAGITLGSAGIGLKDIIKVITAEASEMQHQIIINIRLPRVLSAILAGTALAVSGAAMQTILRNPLGSPFTLGISNAAAFGAAFAVIVLSAGTSQSGNTETVLLNNPYSITLSAFLWSMVSTLIIFLLARFKGATPEVMILTGIILGSLFSAGITALQYFADDIEISSIVFWTFGDIGRASWRDFGILLVMVLIAMVIFLRNRWNYNALDAGDEMAKSLGVHVQRTRLTGMVTASLATAVTVSFFGIIAFVGLVVPHIVRRVIGGDERFLIPASALFGGMFLLVSDTVARTIIAPVVLPVGILTSFLGAPLFLYLLIRGIGKGYW</sequence>
<keyword evidence="6 8" id="KW-1133">Transmembrane helix</keyword>
<evidence type="ECO:0000256" key="4">
    <source>
        <dbReference type="ARBA" id="ARBA00022475"/>
    </source>
</evidence>
<dbReference type="CDD" id="cd06550">
    <property type="entry name" value="TM_ABC_iron-siderophores_like"/>
    <property type="match status" value="1"/>
</dbReference>
<feature type="transmembrane region" description="Helical" evidence="8">
    <location>
        <begin position="263"/>
        <end position="287"/>
    </location>
</feature>
<feature type="transmembrane region" description="Helical" evidence="8">
    <location>
        <begin position="16"/>
        <end position="41"/>
    </location>
</feature>
<gene>
    <name evidence="9" type="ORF">AKJ55_00445</name>
</gene>
<dbReference type="PANTHER" id="PTHR30472">
    <property type="entry name" value="FERRIC ENTEROBACTIN TRANSPORT SYSTEM PERMEASE PROTEIN"/>
    <property type="match status" value="1"/>
</dbReference>
<feature type="transmembrane region" description="Helical" evidence="8">
    <location>
        <begin position="61"/>
        <end position="87"/>
    </location>
</feature>
<feature type="transmembrane region" description="Helical" evidence="8">
    <location>
        <begin position="139"/>
        <end position="160"/>
    </location>
</feature>
<comment type="caution">
    <text evidence="9">The sequence shown here is derived from an EMBL/GenBank/DDBJ whole genome shotgun (WGS) entry which is preliminary data.</text>
</comment>
<keyword evidence="7 8" id="KW-0472">Membrane</keyword>
<dbReference type="Proteomes" id="UP000070633">
    <property type="component" value="Unassembled WGS sequence"/>
</dbReference>
<keyword evidence="5 8" id="KW-0812">Transmembrane</keyword>
<feature type="transmembrane region" description="Helical" evidence="8">
    <location>
        <begin position="209"/>
        <end position="229"/>
    </location>
</feature>
<evidence type="ECO:0000256" key="2">
    <source>
        <dbReference type="ARBA" id="ARBA00007935"/>
    </source>
</evidence>
<keyword evidence="4" id="KW-1003">Cell membrane</keyword>
<evidence type="ECO:0000313" key="10">
    <source>
        <dbReference type="Proteomes" id="UP000070633"/>
    </source>
</evidence>
<dbReference type="PANTHER" id="PTHR30472:SF25">
    <property type="entry name" value="ABC TRANSPORTER PERMEASE PROTEIN MJ0876-RELATED"/>
    <property type="match status" value="1"/>
</dbReference>
<dbReference type="InterPro" id="IPR000522">
    <property type="entry name" value="ABC_transptr_permease_BtuC"/>
</dbReference>
<evidence type="ECO:0000256" key="1">
    <source>
        <dbReference type="ARBA" id="ARBA00004651"/>
    </source>
</evidence>